<name>A0A0G4PTL0_PENC3</name>
<dbReference type="Proteomes" id="UP000053732">
    <property type="component" value="Unassembled WGS sequence"/>
</dbReference>
<dbReference type="EMBL" id="HG793172">
    <property type="protein sequence ID" value="CRL29753.1"/>
    <property type="molecule type" value="Genomic_DNA"/>
</dbReference>
<sequence>MTLPFSVQQLVPAQQNHTNALVLSYLLQIENSMAFEPDQVKPANKVPYFSSAWSYAWAHRPK</sequence>
<reference evidence="1 2" key="1">
    <citation type="journal article" date="2014" name="Nat. Commun.">
        <title>Multiple recent horizontal transfers of a large genomic region in cheese making fungi.</title>
        <authorList>
            <person name="Cheeseman K."/>
            <person name="Ropars J."/>
            <person name="Renault P."/>
            <person name="Dupont J."/>
            <person name="Gouzy J."/>
            <person name="Branca A."/>
            <person name="Abraham A.L."/>
            <person name="Ceppi M."/>
            <person name="Conseiller E."/>
            <person name="Debuchy R."/>
            <person name="Malagnac F."/>
            <person name="Goarin A."/>
            <person name="Silar P."/>
            <person name="Lacoste S."/>
            <person name="Sallet E."/>
            <person name="Bensimon A."/>
            <person name="Giraud T."/>
            <person name="Brygoo Y."/>
        </authorList>
    </citation>
    <scope>NUCLEOTIDE SEQUENCE [LARGE SCALE GENOMIC DNA]</scope>
    <source>
        <strain evidence="2">FM 013</strain>
    </source>
</reference>
<proteinExistence type="predicted"/>
<evidence type="ECO:0000313" key="1">
    <source>
        <dbReference type="EMBL" id="CRL29753.1"/>
    </source>
</evidence>
<organism evidence="1 2">
    <name type="scientific">Penicillium camemberti (strain FM 013)</name>
    <dbReference type="NCBI Taxonomy" id="1429867"/>
    <lineage>
        <taxon>Eukaryota</taxon>
        <taxon>Fungi</taxon>
        <taxon>Dikarya</taxon>
        <taxon>Ascomycota</taxon>
        <taxon>Pezizomycotina</taxon>
        <taxon>Eurotiomycetes</taxon>
        <taxon>Eurotiomycetidae</taxon>
        <taxon>Eurotiales</taxon>
        <taxon>Aspergillaceae</taxon>
        <taxon>Penicillium</taxon>
    </lineage>
</organism>
<protein>
    <submittedName>
        <fullName evidence="1">Str. FM013</fullName>
    </submittedName>
</protein>
<evidence type="ECO:0000313" key="2">
    <source>
        <dbReference type="Proteomes" id="UP000053732"/>
    </source>
</evidence>
<gene>
    <name evidence="1" type="ORF">PCAMFM013_S039g000062</name>
</gene>
<accession>A0A0G4PTL0</accession>
<keyword evidence="2" id="KW-1185">Reference proteome</keyword>
<dbReference type="AlphaFoldDB" id="A0A0G4PTL0"/>